<keyword evidence="2 5" id="KW-0378">Hydrolase</keyword>
<sequence>MKFSDIETISQGVSDYLSDNKIVDMTEIQRQTYKHIMDNRDIIACSSTGTGKTLAYLIPIINRLKSNTHNIQAVVLVPTAELAIQVNNTLKDIFAHMDNTFSSVALIGDVNISRQIDSIKSNKPAIIIGTPNRIHQLISNKKIKVHEVKTLVLDEADKLFDKTFIQDVEAIRKSLMKFTQVLLFSASVDRKTRTNTLCFKPIFIDINSNSGNTSQIPSTIKHISVISDRRERIETLRKIIKAVKPEKAIIFVNSKYDLEESLQKLEYHHYNVASIAGNKDNSAKKAAIENFRSGKIQLLIATDIAARGLQIDNIDTVINVNLPEDNKEYIHRCGRCGRNGNTGTCISIITDNELNKIKSYQKAFHINIVTKKLYQGKLVAK</sequence>
<proteinExistence type="inferred from homology"/>
<dbReference type="CDD" id="cd18787">
    <property type="entry name" value="SF2_C_DEAD"/>
    <property type="match status" value="1"/>
</dbReference>
<feature type="domain" description="Helicase ATP-binding" evidence="6">
    <location>
        <begin position="33"/>
        <end position="206"/>
    </location>
</feature>
<dbReference type="InterPro" id="IPR050547">
    <property type="entry name" value="DEAD_box_RNA_helicases"/>
</dbReference>
<dbReference type="Pfam" id="PF00271">
    <property type="entry name" value="Helicase_C"/>
    <property type="match status" value="1"/>
</dbReference>
<dbReference type="EMBL" id="CZBU01000002">
    <property type="protein sequence ID" value="CUQ76132.1"/>
    <property type="molecule type" value="Genomic_DNA"/>
</dbReference>
<dbReference type="InterPro" id="IPR014001">
    <property type="entry name" value="Helicase_ATP-bd"/>
</dbReference>
<evidence type="ECO:0000256" key="2">
    <source>
        <dbReference type="ARBA" id="ARBA00022801"/>
    </source>
</evidence>
<evidence type="ECO:0000259" key="6">
    <source>
        <dbReference type="PROSITE" id="PS51192"/>
    </source>
</evidence>
<protein>
    <submittedName>
        <fullName evidence="8">DEAD-box ATP-dependent RNA helicase CshA</fullName>
        <ecNumber evidence="8">3.6.4.13</ecNumber>
    </submittedName>
</protein>
<dbReference type="EC" id="3.6.4.13" evidence="8"/>
<evidence type="ECO:0000313" key="8">
    <source>
        <dbReference type="EMBL" id="CUQ76132.1"/>
    </source>
</evidence>
<dbReference type="GO" id="GO:0033592">
    <property type="term" value="F:RNA strand annealing activity"/>
    <property type="evidence" value="ECO:0007669"/>
    <property type="project" value="TreeGrafter"/>
</dbReference>
<dbReference type="GO" id="GO:0003724">
    <property type="term" value="F:RNA helicase activity"/>
    <property type="evidence" value="ECO:0007669"/>
    <property type="project" value="UniProtKB-EC"/>
</dbReference>
<dbReference type="GO" id="GO:0009409">
    <property type="term" value="P:response to cold"/>
    <property type="evidence" value="ECO:0007669"/>
    <property type="project" value="TreeGrafter"/>
</dbReference>
<keyword evidence="4 5" id="KW-0067">ATP-binding</keyword>
<dbReference type="CDD" id="cd00268">
    <property type="entry name" value="DEADc"/>
    <property type="match status" value="1"/>
</dbReference>
<evidence type="ECO:0000256" key="4">
    <source>
        <dbReference type="ARBA" id="ARBA00022840"/>
    </source>
</evidence>
<dbReference type="InterPro" id="IPR027417">
    <property type="entry name" value="P-loop_NTPase"/>
</dbReference>
<dbReference type="GO" id="GO:0016787">
    <property type="term" value="F:hydrolase activity"/>
    <property type="evidence" value="ECO:0007669"/>
    <property type="project" value="UniProtKB-KW"/>
</dbReference>
<gene>
    <name evidence="8" type="primary">cshA_1</name>
    <name evidence="8" type="ORF">ERS852490_00886</name>
</gene>
<reference evidence="8 9" key="1">
    <citation type="submission" date="2015-09" db="EMBL/GenBank/DDBJ databases">
        <authorList>
            <consortium name="Pathogen Informatics"/>
        </authorList>
    </citation>
    <scope>NUCLEOTIDE SEQUENCE [LARGE SCALE GENOMIC DNA]</scope>
    <source>
        <strain evidence="8 9">2789STDY5834875</strain>
    </source>
</reference>
<dbReference type="SMART" id="SM00490">
    <property type="entry name" value="HELICc"/>
    <property type="match status" value="1"/>
</dbReference>
<accession>A0A174YR17</accession>
<dbReference type="InterPro" id="IPR000629">
    <property type="entry name" value="RNA-helicase_DEAD-box_CS"/>
</dbReference>
<dbReference type="PANTHER" id="PTHR47963:SF7">
    <property type="entry name" value="ATP-DEPENDENT RNA HELICASE YFML-RELATED"/>
    <property type="match status" value="1"/>
</dbReference>
<dbReference type="SMART" id="SM00487">
    <property type="entry name" value="DEXDc"/>
    <property type="match status" value="1"/>
</dbReference>
<dbReference type="RefSeq" id="WP_055214930.1">
    <property type="nucleotide sequence ID" value="NZ_CZBU01000002.1"/>
</dbReference>
<dbReference type="AlphaFoldDB" id="A0A174YR17"/>
<dbReference type="SUPFAM" id="SSF52540">
    <property type="entry name" value="P-loop containing nucleoside triphosphate hydrolases"/>
    <property type="match status" value="1"/>
</dbReference>
<evidence type="ECO:0000256" key="5">
    <source>
        <dbReference type="RuleBase" id="RU000492"/>
    </source>
</evidence>
<dbReference type="GO" id="GO:0005524">
    <property type="term" value="F:ATP binding"/>
    <property type="evidence" value="ECO:0007669"/>
    <property type="project" value="UniProtKB-KW"/>
</dbReference>
<feature type="domain" description="Helicase C-terminal" evidence="7">
    <location>
        <begin position="235"/>
        <end position="379"/>
    </location>
</feature>
<evidence type="ECO:0000259" key="7">
    <source>
        <dbReference type="PROSITE" id="PS51194"/>
    </source>
</evidence>
<keyword evidence="3 5" id="KW-0347">Helicase</keyword>
<comment type="similarity">
    <text evidence="5">Belongs to the DEAD box helicase family.</text>
</comment>
<dbReference type="OrthoDB" id="9805696at2"/>
<dbReference type="InterPro" id="IPR001650">
    <property type="entry name" value="Helicase_C-like"/>
</dbReference>
<dbReference type="PROSITE" id="PS51192">
    <property type="entry name" value="HELICASE_ATP_BIND_1"/>
    <property type="match status" value="1"/>
</dbReference>
<name>A0A174YR17_9FIRM</name>
<dbReference type="Proteomes" id="UP000095621">
    <property type="component" value="Unassembled WGS sequence"/>
</dbReference>
<dbReference type="PROSITE" id="PS51194">
    <property type="entry name" value="HELICASE_CTER"/>
    <property type="match status" value="1"/>
</dbReference>
<dbReference type="PROSITE" id="PS00039">
    <property type="entry name" value="DEAD_ATP_HELICASE"/>
    <property type="match status" value="1"/>
</dbReference>
<evidence type="ECO:0000256" key="1">
    <source>
        <dbReference type="ARBA" id="ARBA00022741"/>
    </source>
</evidence>
<dbReference type="InterPro" id="IPR044742">
    <property type="entry name" value="DEAD/DEAH_RhlB"/>
</dbReference>
<dbReference type="Pfam" id="PF00270">
    <property type="entry name" value="DEAD"/>
    <property type="match status" value="1"/>
</dbReference>
<evidence type="ECO:0000313" key="9">
    <source>
        <dbReference type="Proteomes" id="UP000095621"/>
    </source>
</evidence>
<dbReference type="InterPro" id="IPR011545">
    <property type="entry name" value="DEAD/DEAH_box_helicase_dom"/>
</dbReference>
<dbReference type="GO" id="GO:0005829">
    <property type="term" value="C:cytosol"/>
    <property type="evidence" value="ECO:0007669"/>
    <property type="project" value="TreeGrafter"/>
</dbReference>
<dbReference type="PANTHER" id="PTHR47963">
    <property type="entry name" value="DEAD-BOX ATP-DEPENDENT RNA HELICASE 47, MITOCHONDRIAL"/>
    <property type="match status" value="1"/>
</dbReference>
<evidence type="ECO:0000256" key="3">
    <source>
        <dbReference type="ARBA" id="ARBA00022806"/>
    </source>
</evidence>
<dbReference type="Gene3D" id="3.40.50.300">
    <property type="entry name" value="P-loop containing nucleotide triphosphate hydrolases"/>
    <property type="match status" value="2"/>
</dbReference>
<dbReference type="GO" id="GO:0005840">
    <property type="term" value="C:ribosome"/>
    <property type="evidence" value="ECO:0007669"/>
    <property type="project" value="TreeGrafter"/>
</dbReference>
<keyword evidence="1 5" id="KW-0547">Nucleotide-binding</keyword>
<organism evidence="8 9">
    <name type="scientific">Lachnospira eligens</name>
    <dbReference type="NCBI Taxonomy" id="39485"/>
    <lineage>
        <taxon>Bacteria</taxon>
        <taxon>Bacillati</taxon>
        <taxon>Bacillota</taxon>
        <taxon>Clostridia</taxon>
        <taxon>Lachnospirales</taxon>
        <taxon>Lachnospiraceae</taxon>
        <taxon>Lachnospira</taxon>
    </lineage>
</organism>